<organism evidence="2 3">
    <name type="scientific">Phialocephala subalpina</name>
    <dbReference type="NCBI Taxonomy" id="576137"/>
    <lineage>
        <taxon>Eukaryota</taxon>
        <taxon>Fungi</taxon>
        <taxon>Dikarya</taxon>
        <taxon>Ascomycota</taxon>
        <taxon>Pezizomycotina</taxon>
        <taxon>Leotiomycetes</taxon>
        <taxon>Helotiales</taxon>
        <taxon>Mollisiaceae</taxon>
        <taxon>Phialocephala</taxon>
        <taxon>Phialocephala fortinii species complex</taxon>
    </lineage>
</organism>
<dbReference type="OrthoDB" id="17089at2759"/>
<dbReference type="Proteomes" id="UP000184330">
    <property type="component" value="Unassembled WGS sequence"/>
</dbReference>
<dbReference type="STRING" id="576137.A0A1L7X7U4"/>
<gene>
    <name evidence="2" type="ORF">PAC_10984</name>
</gene>
<dbReference type="Pfam" id="PF05176">
    <property type="entry name" value="ATP-synt_10"/>
    <property type="match status" value="1"/>
</dbReference>
<dbReference type="PANTHER" id="PTHR28106">
    <property type="entry name" value="MITOCHONDRIAL ATPASE COMPLEX SUBUNIT ATP10"/>
    <property type="match status" value="1"/>
</dbReference>
<evidence type="ECO:0000256" key="1">
    <source>
        <dbReference type="SAM" id="MobiDB-lite"/>
    </source>
</evidence>
<sequence>MIVTRRHLRASRVSLDSAACLLCQWRSFSASYYRLAEKKAPAPTSTPPLKSSSPQNKASAGAEAETPPPKPPSPLEDAPRAYGKAVTEFTPKPLSRPIGIPSPPHSGENAGVDTRSWKQRRDDFVNYDKHLVKRKELTKKISVPYFREWSNLKYHKGKSFLAPPRIFKADKALYFPNFQGQTLLKDKTPKDTTPLFWDKVSIVSVFSSQWAENQAATFASAKQNPDLHELVKGSGGLAQLVQINVEENWLKAWIVRVFMGSLRKRLGKDNWHRYFLVRRGITDELRENVGLLNSKVGYTYLLDGDCRIRWAASGPSEGDEKESLVKGARRLIEDQRTKRKAALPPRKEAVKAEVIEKTAATAA</sequence>
<dbReference type="PANTHER" id="PTHR28106:SF1">
    <property type="entry name" value="MITOCHONDRIAL ATPASE COMPLEX SUBUNIT ATP10"/>
    <property type="match status" value="1"/>
</dbReference>
<feature type="region of interest" description="Disordered" evidence="1">
    <location>
        <begin position="40"/>
        <end position="113"/>
    </location>
</feature>
<feature type="compositionally biased region" description="Low complexity" evidence="1">
    <location>
        <begin position="41"/>
        <end position="65"/>
    </location>
</feature>
<keyword evidence="3" id="KW-1185">Reference proteome</keyword>
<dbReference type="InterPro" id="IPR007849">
    <property type="entry name" value="ATP10"/>
</dbReference>
<dbReference type="GO" id="GO:0033615">
    <property type="term" value="P:mitochondrial proton-transporting ATP synthase complex assembly"/>
    <property type="evidence" value="ECO:0007669"/>
    <property type="project" value="TreeGrafter"/>
</dbReference>
<dbReference type="EMBL" id="FJOG01000017">
    <property type="protein sequence ID" value="CZR61088.1"/>
    <property type="molecule type" value="Genomic_DNA"/>
</dbReference>
<name>A0A1L7X7U4_9HELO</name>
<proteinExistence type="predicted"/>
<evidence type="ECO:0000313" key="3">
    <source>
        <dbReference type="Proteomes" id="UP000184330"/>
    </source>
</evidence>
<protein>
    <submittedName>
        <fullName evidence="2">Related to F1F0 ATPase complex assembly protein</fullName>
    </submittedName>
</protein>
<reference evidence="2 3" key="1">
    <citation type="submission" date="2016-03" db="EMBL/GenBank/DDBJ databases">
        <authorList>
            <person name="Ploux O."/>
        </authorList>
    </citation>
    <scope>NUCLEOTIDE SEQUENCE [LARGE SCALE GENOMIC DNA]</scope>
    <source>
        <strain evidence="2 3">UAMH 11012</strain>
    </source>
</reference>
<accession>A0A1L7X7U4</accession>
<dbReference type="AlphaFoldDB" id="A0A1L7X7U4"/>
<evidence type="ECO:0000313" key="2">
    <source>
        <dbReference type="EMBL" id="CZR61088.1"/>
    </source>
</evidence>
<dbReference type="GO" id="GO:0005743">
    <property type="term" value="C:mitochondrial inner membrane"/>
    <property type="evidence" value="ECO:0007669"/>
    <property type="project" value="TreeGrafter"/>
</dbReference>